<dbReference type="NCBIfam" id="TIGR01251">
    <property type="entry name" value="ribP_PPkin"/>
    <property type="match status" value="1"/>
</dbReference>
<evidence type="ECO:0000256" key="3">
    <source>
        <dbReference type="ARBA" id="ARBA00022727"/>
    </source>
</evidence>
<evidence type="ECO:0000256" key="8">
    <source>
        <dbReference type="RuleBase" id="RU004324"/>
    </source>
</evidence>
<dbReference type="InterPro" id="IPR029057">
    <property type="entry name" value="PRTase-like"/>
</dbReference>
<dbReference type="Gene3D" id="3.40.50.2020">
    <property type="match status" value="2"/>
</dbReference>
<keyword evidence="3 8" id="KW-0545">Nucleotide biosynthesis</keyword>
<dbReference type="RefSeq" id="WP_323732750.1">
    <property type="nucleotide sequence ID" value="NZ_CP110820.1"/>
</dbReference>
<evidence type="ECO:0000313" key="12">
    <source>
        <dbReference type="Proteomes" id="UP001327219"/>
    </source>
</evidence>
<dbReference type="Pfam" id="PF00156">
    <property type="entry name" value="Pribosyltran"/>
    <property type="match status" value="1"/>
</dbReference>
<dbReference type="Proteomes" id="UP001327219">
    <property type="component" value="Chromosome"/>
</dbReference>
<evidence type="ECO:0000256" key="4">
    <source>
        <dbReference type="ARBA" id="ARBA00022741"/>
    </source>
</evidence>
<evidence type="ECO:0000259" key="10">
    <source>
        <dbReference type="Pfam" id="PF13793"/>
    </source>
</evidence>
<dbReference type="PANTHER" id="PTHR10210:SF32">
    <property type="entry name" value="RIBOSE-PHOSPHATE PYROPHOSPHOKINASE 2"/>
    <property type="match status" value="1"/>
</dbReference>
<evidence type="ECO:0000256" key="7">
    <source>
        <dbReference type="ARBA" id="ARBA00049535"/>
    </source>
</evidence>
<dbReference type="CDD" id="cd06223">
    <property type="entry name" value="PRTases_typeI"/>
    <property type="match status" value="1"/>
</dbReference>
<dbReference type="InterPro" id="IPR005946">
    <property type="entry name" value="Rib-P_diPkinase"/>
</dbReference>
<dbReference type="EC" id="2.7.6.1" evidence="1"/>
<feature type="domain" description="Ribose-phosphate pyrophosphokinase N-terminal" evidence="10">
    <location>
        <begin position="1"/>
        <end position="117"/>
    </location>
</feature>
<accession>A0ABZ0ULW4</accession>
<dbReference type="InterPro" id="IPR000836">
    <property type="entry name" value="PRTase_dom"/>
</dbReference>
<comment type="similarity">
    <text evidence="8">Belongs to the ribose-phosphate pyrophosphokinase family.</text>
</comment>
<evidence type="ECO:0000256" key="1">
    <source>
        <dbReference type="ARBA" id="ARBA00013247"/>
    </source>
</evidence>
<keyword evidence="2" id="KW-0808">Transferase</keyword>
<protein>
    <recommendedName>
        <fullName evidence="1">ribose-phosphate diphosphokinase</fullName>
        <ecNumber evidence="1">2.7.6.1</ecNumber>
    </recommendedName>
</protein>
<dbReference type="Pfam" id="PF13793">
    <property type="entry name" value="Pribosyltran_N"/>
    <property type="match status" value="1"/>
</dbReference>
<feature type="domain" description="Phosphoribosyltransferase" evidence="9">
    <location>
        <begin position="159"/>
        <end position="245"/>
    </location>
</feature>
<dbReference type="SUPFAM" id="SSF53271">
    <property type="entry name" value="PRTase-like"/>
    <property type="match status" value="2"/>
</dbReference>
<sequence length="301" mass="33299">MKILSCNNTKHLVTKILSKIDLDAVDMKINKFSDGEVSIKIHDDLYQKAVLITHQLFPNPNEKLLQLLFLINAVKRRGAKRIHVIIPYFIYSRMDHKTEDADFISASCIASLLEAAGLDTLITIDLHSSQMEGFFRIPVKNITMLEVFHSRLESIVAADAVVVSPDIGGKIRSTSVSNFLKVPLAVLYKQRDKENNVSINGIMGAVQNKHCILLDDIIGSGQTIINAIDILESAGAKSVETIITHNLLGACDMDKLKDIASRLSKLSVSNTIQIDSNKIYTSTINTVDISDSIINCINSYF</sequence>
<keyword evidence="5" id="KW-0418">Kinase</keyword>
<gene>
    <name evidence="11" type="ORF">Bandiella_01279</name>
</gene>
<keyword evidence="6" id="KW-0067">ATP-binding</keyword>
<evidence type="ECO:0000259" key="9">
    <source>
        <dbReference type="Pfam" id="PF00156"/>
    </source>
</evidence>
<dbReference type="SMART" id="SM01400">
    <property type="entry name" value="Pribosyltran_N"/>
    <property type="match status" value="1"/>
</dbReference>
<dbReference type="InterPro" id="IPR029099">
    <property type="entry name" value="Pribosyltran_N"/>
</dbReference>
<comment type="catalytic activity">
    <reaction evidence="7">
        <text>D-ribose 5-phosphate + ATP = 5-phospho-alpha-D-ribose 1-diphosphate + AMP + H(+)</text>
        <dbReference type="Rhea" id="RHEA:15609"/>
        <dbReference type="ChEBI" id="CHEBI:15378"/>
        <dbReference type="ChEBI" id="CHEBI:30616"/>
        <dbReference type="ChEBI" id="CHEBI:58017"/>
        <dbReference type="ChEBI" id="CHEBI:78346"/>
        <dbReference type="ChEBI" id="CHEBI:456215"/>
        <dbReference type="EC" id="2.7.6.1"/>
    </reaction>
</comment>
<name>A0ABZ0ULW4_9RICK</name>
<keyword evidence="4" id="KW-0547">Nucleotide-binding</keyword>
<dbReference type="PANTHER" id="PTHR10210">
    <property type="entry name" value="RIBOSE-PHOSPHATE DIPHOSPHOKINASE FAMILY MEMBER"/>
    <property type="match status" value="1"/>
</dbReference>
<keyword evidence="12" id="KW-1185">Reference proteome</keyword>
<reference evidence="11 12" key="1">
    <citation type="submission" date="2022-11" db="EMBL/GenBank/DDBJ databases">
        <title>Host association and intracellularity evolved multiple times independently in the Rickettsiales.</title>
        <authorList>
            <person name="Castelli M."/>
            <person name="Nardi T."/>
            <person name="Gammuto L."/>
            <person name="Bellinzona G."/>
            <person name="Sabaneyeva E."/>
            <person name="Potekhin A."/>
            <person name="Serra V."/>
            <person name="Petroni G."/>
            <person name="Sassera D."/>
        </authorList>
    </citation>
    <scope>NUCLEOTIDE SEQUENCE [LARGE SCALE GENOMIC DNA]</scope>
    <source>
        <strain evidence="11 12">NDG2</strain>
    </source>
</reference>
<evidence type="ECO:0000256" key="5">
    <source>
        <dbReference type="ARBA" id="ARBA00022777"/>
    </source>
</evidence>
<dbReference type="EMBL" id="CP110820">
    <property type="protein sequence ID" value="WPX97135.1"/>
    <property type="molecule type" value="Genomic_DNA"/>
</dbReference>
<evidence type="ECO:0000313" key="11">
    <source>
        <dbReference type="EMBL" id="WPX97135.1"/>
    </source>
</evidence>
<organism evidence="11 12">
    <name type="scientific">Candidatus Bandiella euplotis</name>
    <dbReference type="NCBI Taxonomy" id="1664265"/>
    <lineage>
        <taxon>Bacteria</taxon>
        <taxon>Pseudomonadati</taxon>
        <taxon>Pseudomonadota</taxon>
        <taxon>Alphaproteobacteria</taxon>
        <taxon>Rickettsiales</taxon>
        <taxon>Candidatus Midichloriaceae</taxon>
        <taxon>Candidatus Bandiella</taxon>
    </lineage>
</organism>
<evidence type="ECO:0000256" key="6">
    <source>
        <dbReference type="ARBA" id="ARBA00022840"/>
    </source>
</evidence>
<evidence type="ECO:0000256" key="2">
    <source>
        <dbReference type="ARBA" id="ARBA00022679"/>
    </source>
</evidence>
<proteinExistence type="inferred from homology"/>